<protein>
    <submittedName>
        <fullName evidence="2">Uncharacterized protein</fullName>
    </submittedName>
</protein>
<gene>
    <name evidence="2" type="ORF">EEDITHA_LOCUS13603</name>
</gene>
<feature type="compositionally biased region" description="Basic and acidic residues" evidence="1">
    <location>
        <begin position="32"/>
        <end position="56"/>
    </location>
</feature>
<feature type="compositionally biased region" description="Polar residues" evidence="1">
    <location>
        <begin position="59"/>
        <end position="69"/>
    </location>
</feature>
<evidence type="ECO:0000313" key="2">
    <source>
        <dbReference type="EMBL" id="CAH2098499.1"/>
    </source>
</evidence>
<feature type="region of interest" description="Disordered" evidence="1">
    <location>
        <begin position="158"/>
        <end position="274"/>
    </location>
</feature>
<feature type="compositionally biased region" description="Basic and acidic residues" evidence="1">
    <location>
        <begin position="181"/>
        <end position="194"/>
    </location>
</feature>
<evidence type="ECO:0000256" key="1">
    <source>
        <dbReference type="SAM" id="MobiDB-lite"/>
    </source>
</evidence>
<keyword evidence="3" id="KW-1185">Reference proteome</keyword>
<accession>A0AAU9ULI3</accession>
<reference evidence="2" key="1">
    <citation type="submission" date="2022-03" db="EMBL/GenBank/DDBJ databases">
        <authorList>
            <person name="Tunstrom K."/>
        </authorList>
    </citation>
    <scope>NUCLEOTIDE SEQUENCE</scope>
</reference>
<dbReference type="AlphaFoldDB" id="A0AAU9ULI3"/>
<sequence length="439" mass="49119">MHFADMQAEGVKSRLSALAAAAELEADALRSRIRDKQDASQQRLESHLQAIREKATGPRQATSSESQDQIPKEVAEETGKFDQERKEREKQKAIKKKARKLKQKLLASGNWNPIFDDNITTLDTFLNPVTSKVYRVISSIRNIIAPFLEETNPNHVNGIEIEEDKPGKKKKGKVPNGDLEAEQKKETGKKKNDNHINSNTDANLNRDVKDSVKTEEPHTSTQAEKIPEEVEKEPKKKNKKKKNNNEDKAKLSKASSVCSSTSDMSRSSGRNDRKTKVDLDLPFLEKQMNELYRIMEKFEKQNITEKMAIQRFQAVKVIAQLLAVAAEKEDLNPPISAKCVCAGAALVARAMSACTASAAQLLATNTCVHLATLLARQLEKDLQSDQKEMDLAKQLADCLSVALDSVLCATRIHDEQGNKPKEEIDILVLLRNRAHQIIR</sequence>
<feature type="compositionally biased region" description="Basic and acidic residues" evidence="1">
    <location>
        <begin position="204"/>
        <end position="218"/>
    </location>
</feature>
<comment type="caution">
    <text evidence="2">The sequence shown here is derived from an EMBL/GenBank/DDBJ whole genome shotgun (WGS) entry which is preliminary data.</text>
</comment>
<name>A0AAU9ULI3_EUPED</name>
<evidence type="ECO:0000313" key="3">
    <source>
        <dbReference type="Proteomes" id="UP001153954"/>
    </source>
</evidence>
<dbReference type="Proteomes" id="UP001153954">
    <property type="component" value="Unassembled WGS sequence"/>
</dbReference>
<feature type="compositionally biased region" description="Basic and acidic residues" evidence="1">
    <location>
        <begin position="70"/>
        <end position="92"/>
    </location>
</feature>
<feature type="compositionally biased region" description="Low complexity" evidence="1">
    <location>
        <begin position="255"/>
        <end position="268"/>
    </location>
</feature>
<proteinExistence type="predicted"/>
<dbReference type="EMBL" id="CAKOGL010000019">
    <property type="protein sequence ID" value="CAH2098499.1"/>
    <property type="molecule type" value="Genomic_DNA"/>
</dbReference>
<feature type="compositionally biased region" description="Basic and acidic residues" evidence="1">
    <location>
        <begin position="225"/>
        <end position="234"/>
    </location>
</feature>
<feature type="region of interest" description="Disordered" evidence="1">
    <location>
        <begin position="32"/>
        <end position="96"/>
    </location>
</feature>
<organism evidence="2 3">
    <name type="scientific">Euphydryas editha</name>
    <name type="common">Edith's checkerspot</name>
    <dbReference type="NCBI Taxonomy" id="104508"/>
    <lineage>
        <taxon>Eukaryota</taxon>
        <taxon>Metazoa</taxon>
        <taxon>Ecdysozoa</taxon>
        <taxon>Arthropoda</taxon>
        <taxon>Hexapoda</taxon>
        <taxon>Insecta</taxon>
        <taxon>Pterygota</taxon>
        <taxon>Neoptera</taxon>
        <taxon>Endopterygota</taxon>
        <taxon>Lepidoptera</taxon>
        <taxon>Glossata</taxon>
        <taxon>Ditrysia</taxon>
        <taxon>Papilionoidea</taxon>
        <taxon>Nymphalidae</taxon>
        <taxon>Nymphalinae</taxon>
        <taxon>Euphydryas</taxon>
    </lineage>
</organism>